<name>A0A6J6NJC0_9ZZZZ</name>
<organism evidence="1">
    <name type="scientific">freshwater metagenome</name>
    <dbReference type="NCBI Taxonomy" id="449393"/>
    <lineage>
        <taxon>unclassified sequences</taxon>
        <taxon>metagenomes</taxon>
        <taxon>ecological metagenomes</taxon>
    </lineage>
</organism>
<accession>A0A6J6NJC0</accession>
<reference evidence="1" key="1">
    <citation type="submission" date="2020-05" db="EMBL/GenBank/DDBJ databases">
        <authorList>
            <person name="Chiriac C."/>
            <person name="Salcher M."/>
            <person name="Ghai R."/>
            <person name="Kavagutti S V."/>
        </authorList>
    </citation>
    <scope>NUCLEOTIDE SEQUENCE</scope>
</reference>
<sequence>MLGAAKTEFNKYSVVLDKLAKQLETAQNTVSEAGVRTRAVSKSLSKVEELEVGVSSAEILGLPLAGETEDDGLTSEED</sequence>
<gene>
    <name evidence="1" type="ORF">UFOPK2373_00549</name>
</gene>
<evidence type="ECO:0000313" key="1">
    <source>
        <dbReference type="EMBL" id="CAB4686459.1"/>
    </source>
</evidence>
<protein>
    <submittedName>
        <fullName evidence="1">Unannotated protein</fullName>
    </submittedName>
</protein>
<dbReference type="EMBL" id="CAEZXL010000077">
    <property type="protein sequence ID" value="CAB4686459.1"/>
    <property type="molecule type" value="Genomic_DNA"/>
</dbReference>
<dbReference type="AlphaFoldDB" id="A0A6J6NJC0"/>
<proteinExistence type="predicted"/>